<comment type="caution">
    <text evidence="1">The sequence shown here is derived from an EMBL/GenBank/DDBJ whole genome shotgun (WGS) entry which is preliminary data.</text>
</comment>
<dbReference type="RefSeq" id="WP_130154267.1">
    <property type="nucleotide sequence ID" value="NZ_SCFB01000007.1"/>
</dbReference>
<accession>A0A4Q7DLR0</accession>
<dbReference type="Proteomes" id="UP000293550">
    <property type="component" value="Unassembled WGS sequence"/>
</dbReference>
<name>A0A4Q7DLR0_9PROT</name>
<dbReference type="EMBL" id="SCFB01000007">
    <property type="protein sequence ID" value="RZI45686.1"/>
    <property type="molecule type" value="Genomic_DNA"/>
</dbReference>
<proteinExistence type="predicted"/>
<sequence length="143" mass="16547">MRKALEGFYGKEPVAMTYEDYLNKTKSYYVDSFPKLGSEFDVLKTPVACFGLVREVQSSLSYNTVVPSLLGTRWDRYRQPSTIYNWVRYIFSQPKVIGIAIPSLRGGTWAHYKEIGLTDRFENIEKGRNLSDNMRCTLWTGHN</sequence>
<protein>
    <submittedName>
        <fullName evidence="1">Uncharacterized protein</fullName>
    </submittedName>
</protein>
<evidence type="ECO:0000313" key="1">
    <source>
        <dbReference type="EMBL" id="RZI45686.1"/>
    </source>
</evidence>
<organism evidence="1 2">
    <name type="scientific">Candidatus Finniella inopinata</name>
    <dbReference type="NCBI Taxonomy" id="1696036"/>
    <lineage>
        <taxon>Bacteria</taxon>
        <taxon>Pseudomonadati</taxon>
        <taxon>Pseudomonadota</taxon>
        <taxon>Alphaproteobacteria</taxon>
        <taxon>Holosporales</taxon>
        <taxon>Candidatus Paracaedibacteraceae</taxon>
        <taxon>Candidatus Finniella</taxon>
    </lineage>
</organism>
<keyword evidence="2" id="KW-1185">Reference proteome</keyword>
<dbReference type="AlphaFoldDB" id="A0A4Q7DLR0"/>
<evidence type="ECO:0000313" key="2">
    <source>
        <dbReference type="Proteomes" id="UP000293550"/>
    </source>
</evidence>
<gene>
    <name evidence="1" type="ORF">EQU50_06180</name>
</gene>
<reference evidence="1 2" key="1">
    <citation type="submission" date="2018-10" db="EMBL/GenBank/DDBJ databases">
        <title>An updated phylogeny of the Alphaproteobacteria reveals that the parasitic Rickettsiales and Holosporales have independent origins.</title>
        <authorList>
            <person name="Munoz-Gomez S.A."/>
            <person name="Hess S."/>
            <person name="Burger G."/>
            <person name="Lang B.F."/>
            <person name="Susko E."/>
            <person name="Slamovits C.H."/>
            <person name="Roger A.J."/>
        </authorList>
    </citation>
    <scope>NUCLEOTIDE SEQUENCE [LARGE SCALE GENOMIC DNA]</scope>
    <source>
        <strain evidence="1">HOLO01</strain>
    </source>
</reference>